<accession>A0A0F3RPZ6</accession>
<dbReference type="Proteomes" id="UP000033491">
    <property type="component" value="Unassembled WGS sequence"/>
</dbReference>
<evidence type="ECO:0000313" key="1">
    <source>
        <dbReference type="EMBL" id="KJW11669.1"/>
    </source>
</evidence>
<dbReference type="PATRIC" id="fig|216463.3.peg.1821"/>
<name>A0A0F3RPZ6_9LACO</name>
<proteinExistence type="predicted"/>
<dbReference type="EMBL" id="JZCR01000025">
    <property type="protein sequence ID" value="KJW11669.1"/>
    <property type="molecule type" value="Genomic_DNA"/>
</dbReference>
<gene>
    <name evidence="1" type="ORF">VC81_12815</name>
</gene>
<sequence>MSYFDSRVDEGPVWQFVLIKVVKVCAKTDMKAYTADAKMSQFSAGGLSGRKRYCILTILIEN</sequence>
<comment type="caution">
    <text evidence="1">The sequence shown here is derived from an EMBL/GenBank/DDBJ whole genome shotgun (WGS) entry which is preliminary data.</text>
</comment>
<dbReference type="STRING" id="216463.VC81_12815"/>
<evidence type="ECO:0000313" key="2">
    <source>
        <dbReference type="Proteomes" id="UP000033491"/>
    </source>
</evidence>
<protein>
    <submittedName>
        <fullName evidence="1">Uncharacterized protein</fullName>
    </submittedName>
</protein>
<organism evidence="1 2">
    <name type="scientific">Levilactobacillus spicheri</name>
    <dbReference type="NCBI Taxonomy" id="216463"/>
    <lineage>
        <taxon>Bacteria</taxon>
        <taxon>Bacillati</taxon>
        <taxon>Bacillota</taxon>
        <taxon>Bacilli</taxon>
        <taxon>Lactobacillales</taxon>
        <taxon>Lactobacillaceae</taxon>
        <taxon>Levilactobacillus</taxon>
    </lineage>
</organism>
<reference evidence="1 2" key="1">
    <citation type="submission" date="2015-03" db="EMBL/GenBank/DDBJ databases">
        <authorList>
            <person name="Zheng J."/>
            <person name="Ganezle M."/>
        </authorList>
    </citation>
    <scope>NUCLEOTIDE SEQUENCE [LARGE SCALE GENOMIC DNA]</scope>
    <source>
        <strain evidence="1 2">LP38</strain>
    </source>
</reference>
<dbReference type="AlphaFoldDB" id="A0A0F3RPZ6"/>